<dbReference type="InterPro" id="IPR000515">
    <property type="entry name" value="MetI-like"/>
</dbReference>
<name>A0A5Q2TMR3_9BACI</name>
<feature type="transmembrane region" description="Helical" evidence="7">
    <location>
        <begin position="115"/>
        <end position="135"/>
    </location>
</feature>
<dbReference type="InterPro" id="IPR050809">
    <property type="entry name" value="UgpAE/MalFG_permease"/>
</dbReference>
<dbReference type="PROSITE" id="PS50928">
    <property type="entry name" value="ABC_TM1"/>
    <property type="match status" value="1"/>
</dbReference>
<evidence type="ECO:0000259" key="8">
    <source>
        <dbReference type="PROSITE" id="PS50928"/>
    </source>
</evidence>
<dbReference type="Proteomes" id="UP000339690">
    <property type="component" value="Chromosome"/>
</dbReference>
<keyword evidence="4 7" id="KW-0812">Transmembrane</keyword>
<dbReference type="RefSeq" id="WP_153792418.1">
    <property type="nucleotide sequence ID" value="NZ_CP045915.1"/>
</dbReference>
<feature type="transmembrane region" description="Helical" evidence="7">
    <location>
        <begin position="164"/>
        <end position="187"/>
    </location>
</feature>
<keyword evidence="6 7" id="KW-0472">Membrane</keyword>
<comment type="subcellular location">
    <subcellularLocation>
        <location evidence="1 7">Cell membrane</location>
        <topology evidence="1 7">Multi-pass membrane protein</topology>
    </subcellularLocation>
</comment>
<evidence type="ECO:0000256" key="7">
    <source>
        <dbReference type="RuleBase" id="RU363032"/>
    </source>
</evidence>
<evidence type="ECO:0000313" key="9">
    <source>
        <dbReference type="EMBL" id="QGH36244.1"/>
    </source>
</evidence>
<dbReference type="CDD" id="cd06261">
    <property type="entry name" value="TM_PBP2"/>
    <property type="match status" value="1"/>
</dbReference>
<dbReference type="EMBL" id="CP045915">
    <property type="protein sequence ID" value="QGH36244.1"/>
    <property type="molecule type" value="Genomic_DNA"/>
</dbReference>
<dbReference type="SUPFAM" id="SSF161098">
    <property type="entry name" value="MetI-like"/>
    <property type="match status" value="1"/>
</dbReference>
<evidence type="ECO:0000256" key="3">
    <source>
        <dbReference type="ARBA" id="ARBA00022475"/>
    </source>
</evidence>
<dbReference type="GO" id="GO:0055085">
    <property type="term" value="P:transmembrane transport"/>
    <property type="evidence" value="ECO:0007669"/>
    <property type="project" value="InterPro"/>
</dbReference>
<evidence type="ECO:0000313" key="10">
    <source>
        <dbReference type="Proteomes" id="UP000339690"/>
    </source>
</evidence>
<evidence type="ECO:0000256" key="1">
    <source>
        <dbReference type="ARBA" id="ARBA00004651"/>
    </source>
</evidence>
<dbReference type="PANTHER" id="PTHR43227:SF11">
    <property type="entry name" value="BLL4140 PROTEIN"/>
    <property type="match status" value="1"/>
</dbReference>
<comment type="similarity">
    <text evidence="7">Belongs to the binding-protein-dependent transport system permease family.</text>
</comment>
<dbReference type="InterPro" id="IPR035906">
    <property type="entry name" value="MetI-like_sf"/>
</dbReference>
<feature type="transmembrane region" description="Helical" evidence="7">
    <location>
        <begin position="84"/>
        <end position="103"/>
    </location>
</feature>
<dbReference type="Gene3D" id="1.10.3720.10">
    <property type="entry name" value="MetI-like"/>
    <property type="match status" value="1"/>
</dbReference>
<protein>
    <submittedName>
        <fullName evidence="9">ABC transporter permease subunit</fullName>
    </submittedName>
</protein>
<feature type="transmembrane region" description="Helical" evidence="7">
    <location>
        <begin position="20"/>
        <end position="48"/>
    </location>
</feature>
<evidence type="ECO:0000256" key="6">
    <source>
        <dbReference type="ARBA" id="ARBA00023136"/>
    </source>
</evidence>
<keyword evidence="3" id="KW-1003">Cell membrane</keyword>
<keyword evidence="10" id="KW-1185">Reference proteome</keyword>
<dbReference type="KEGG" id="grc:GI584_20330"/>
<dbReference type="Pfam" id="PF00528">
    <property type="entry name" value="BPD_transp_1"/>
    <property type="match status" value="1"/>
</dbReference>
<dbReference type="PANTHER" id="PTHR43227">
    <property type="entry name" value="BLL4140 PROTEIN"/>
    <property type="match status" value="1"/>
</dbReference>
<evidence type="ECO:0000256" key="4">
    <source>
        <dbReference type="ARBA" id="ARBA00022692"/>
    </source>
</evidence>
<gene>
    <name evidence="9" type="ORF">GI584_20330</name>
</gene>
<keyword evidence="5 7" id="KW-1133">Transmembrane helix</keyword>
<organism evidence="9 10">
    <name type="scientific">Gracilibacillus salitolerans</name>
    <dbReference type="NCBI Taxonomy" id="2663022"/>
    <lineage>
        <taxon>Bacteria</taxon>
        <taxon>Bacillati</taxon>
        <taxon>Bacillota</taxon>
        <taxon>Bacilli</taxon>
        <taxon>Bacillales</taxon>
        <taxon>Bacillaceae</taxon>
        <taxon>Gracilibacillus</taxon>
    </lineage>
</organism>
<sequence>MKVNRHLSDQNINIWKQRLLPWILLSPTILILSLVVGAPIIGTIALAFTDWNGIADPNFIGFDNFIRLFQDDIFYTALLKNFKWLVFFLTIPVFFGLIIAVFISRIQFGKTFYRMVIFLPYIIATVVTAKIWLWLYNPFVGINTFFEDVGLEQFALSWLGNSDIVLYAVALADGWHFVGFLVVLFLVGLQQTDQTLEEAAKVEGANQFRIFWHVVLPQLRPTVRINLYATHHLVLCCL</sequence>
<dbReference type="SUPFAM" id="SSF160964">
    <property type="entry name" value="MalF N-terminal region-like"/>
    <property type="match status" value="1"/>
</dbReference>
<evidence type="ECO:0000256" key="2">
    <source>
        <dbReference type="ARBA" id="ARBA00022448"/>
    </source>
</evidence>
<proteinExistence type="inferred from homology"/>
<evidence type="ECO:0000256" key="5">
    <source>
        <dbReference type="ARBA" id="ARBA00022989"/>
    </source>
</evidence>
<dbReference type="GO" id="GO:0005886">
    <property type="term" value="C:plasma membrane"/>
    <property type="evidence" value="ECO:0007669"/>
    <property type="project" value="UniProtKB-SubCell"/>
</dbReference>
<accession>A0A5Q2TMR3</accession>
<feature type="domain" description="ABC transmembrane type-1" evidence="8">
    <location>
        <begin position="78"/>
        <end position="238"/>
    </location>
</feature>
<reference evidence="9 10" key="1">
    <citation type="submission" date="2019-11" db="EMBL/GenBank/DDBJ databases">
        <title>Gracilibacillus salitolerans sp. nov., a moderate halophile isolated from a saline soil in northwest China.</title>
        <authorList>
            <person name="Gan L."/>
        </authorList>
    </citation>
    <scope>NUCLEOTIDE SEQUENCE [LARGE SCALE GENOMIC DNA]</scope>
    <source>
        <strain evidence="9 10">SCU50</strain>
    </source>
</reference>
<dbReference type="AlphaFoldDB" id="A0A5Q2TMR3"/>
<keyword evidence="2 7" id="KW-0813">Transport</keyword>